<evidence type="ECO:0000313" key="3">
    <source>
        <dbReference type="Proteomes" id="UP000561011"/>
    </source>
</evidence>
<feature type="transmembrane region" description="Helical" evidence="1">
    <location>
        <begin position="54"/>
        <end position="71"/>
    </location>
</feature>
<gene>
    <name evidence="2" type="ORF">HZZ10_16830</name>
</gene>
<dbReference type="AlphaFoldDB" id="A0A853F027"/>
<name>A0A853F027_9MICO</name>
<feature type="transmembrane region" description="Helical" evidence="1">
    <location>
        <begin position="29"/>
        <end position="48"/>
    </location>
</feature>
<dbReference type="Proteomes" id="UP000561011">
    <property type="component" value="Unassembled WGS sequence"/>
</dbReference>
<organism evidence="2 3">
    <name type="scientific">Sanguibacter inulinus</name>
    <dbReference type="NCBI Taxonomy" id="60922"/>
    <lineage>
        <taxon>Bacteria</taxon>
        <taxon>Bacillati</taxon>
        <taxon>Actinomycetota</taxon>
        <taxon>Actinomycetes</taxon>
        <taxon>Micrococcales</taxon>
        <taxon>Sanguibacteraceae</taxon>
        <taxon>Sanguibacter</taxon>
    </lineage>
</organism>
<feature type="transmembrane region" description="Helical" evidence="1">
    <location>
        <begin position="131"/>
        <end position="151"/>
    </location>
</feature>
<reference evidence="2 3" key="1">
    <citation type="submission" date="2020-07" db="EMBL/GenBank/DDBJ databases">
        <title>MOT database genomes.</title>
        <authorList>
            <person name="Joseph S."/>
            <person name="Aduse-Opoku J."/>
            <person name="Hashim A."/>
            <person name="Wade W."/>
            <person name="Curtis M."/>
        </authorList>
    </citation>
    <scope>NUCLEOTIDE SEQUENCE [LARGE SCALE GENOMIC DNA]</scope>
    <source>
        <strain evidence="2 3">DSM 100099</strain>
    </source>
</reference>
<keyword evidence="1" id="KW-0472">Membrane</keyword>
<keyword evidence="1" id="KW-1133">Transmembrane helix</keyword>
<dbReference type="EMBL" id="JACBYE010000059">
    <property type="protein sequence ID" value="NYS95182.1"/>
    <property type="molecule type" value="Genomic_DNA"/>
</dbReference>
<feature type="transmembrane region" description="Helical" evidence="1">
    <location>
        <begin position="100"/>
        <end position="119"/>
    </location>
</feature>
<protein>
    <submittedName>
        <fullName evidence="2">Uncharacterized protein</fullName>
    </submittedName>
</protein>
<comment type="caution">
    <text evidence="2">The sequence shown here is derived from an EMBL/GenBank/DDBJ whole genome shotgun (WGS) entry which is preliminary data.</text>
</comment>
<keyword evidence="3" id="KW-1185">Reference proteome</keyword>
<accession>A0A853F027</accession>
<sequence length="155" mass="16071">MSTPENYQDGPGSTAHGARGGFSPRAHHVLLLATVGLLLAIAGTYAAFDDWATGAGVLCGGGLVLVLLWVAGRRATRRGADAATAERVFSGRGDERDTRVYLVTMSVVGFVAFVVSALLPAASGLGLDADTALRVLPYLLIATGVITFVVVDRRT</sequence>
<keyword evidence="1" id="KW-0812">Transmembrane</keyword>
<evidence type="ECO:0000256" key="1">
    <source>
        <dbReference type="SAM" id="Phobius"/>
    </source>
</evidence>
<evidence type="ECO:0000313" key="2">
    <source>
        <dbReference type="EMBL" id="NYS95182.1"/>
    </source>
</evidence>
<proteinExistence type="predicted"/>
<dbReference type="RefSeq" id="WP_179914393.1">
    <property type="nucleotide sequence ID" value="NZ_JACBYE010000059.1"/>
</dbReference>